<comment type="subcellular location">
    <subcellularLocation>
        <location evidence="1">Secreted</location>
    </subcellularLocation>
</comment>
<dbReference type="SUPFAM" id="SSF90188">
    <property type="entry name" value="Somatomedin B domain"/>
    <property type="match status" value="2"/>
</dbReference>
<proteinExistence type="predicted"/>
<dbReference type="SMART" id="SM00892">
    <property type="entry name" value="Endonuclease_NS"/>
    <property type="match status" value="1"/>
</dbReference>
<keyword evidence="3" id="KW-0479">Metal-binding</keyword>
<evidence type="ECO:0000256" key="4">
    <source>
        <dbReference type="ARBA" id="ARBA00022801"/>
    </source>
</evidence>
<dbReference type="GO" id="GO:0009143">
    <property type="term" value="P:nucleoside triphosphate catabolic process"/>
    <property type="evidence" value="ECO:0007669"/>
    <property type="project" value="TreeGrafter"/>
</dbReference>
<dbReference type="PANTHER" id="PTHR10151:SF107">
    <property type="entry name" value="ECTONUCLEOTIDE PYROPHOSPHATASE_PHOSPHODIESTERASE FAMILY MEMBER 3"/>
    <property type="match status" value="1"/>
</dbReference>
<dbReference type="GO" id="GO:0005576">
    <property type="term" value="C:extracellular region"/>
    <property type="evidence" value="ECO:0007669"/>
    <property type="project" value="UniProtKB-SubCell"/>
</dbReference>
<dbReference type="InterPro" id="IPR020821">
    <property type="entry name" value="ENPP1-3/EXOG-like_nuc-like"/>
</dbReference>
<dbReference type="Pfam" id="PF01033">
    <property type="entry name" value="Somatomedin_B"/>
    <property type="match status" value="2"/>
</dbReference>
<keyword evidence="6" id="KW-0325">Glycoprotein</keyword>
<evidence type="ECO:0000313" key="9">
    <source>
        <dbReference type="EMBL" id="CAL1583901.1"/>
    </source>
</evidence>
<dbReference type="GO" id="GO:0046872">
    <property type="term" value="F:metal ion binding"/>
    <property type="evidence" value="ECO:0007669"/>
    <property type="project" value="UniProtKB-KW"/>
</dbReference>
<evidence type="ECO:0000256" key="6">
    <source>
        <dbReference type="ARBA" id="ARBA00023180"/>
    </source>
</evidence>
<dbReference type="PROSITE" id="PS00524">
    <property type="entry name" value="SMB_1"/>
    <property type="match status" value="2"/>
</dbReference>
<dbReference type="SMART" id="SM00201">
    <property type="entry name" value="SO"/>
    <property type="match status" value="2"/>
</dbReference>
<evidence type="ECO:0000256" key="1">
    <source>
        <dbReference type="ARBA" id="ARBA00004613"/>
    </source>
</evidence>
<keyword evidence="2" id="KW-0964">Secreted</keyword>
<dbReference type="Pfam" id="PF01663">
    <property type="entry name" value="Phosphodiest"/>
    <property type="match status" value="1"/>
</dbReference>
<dbReference type="SUPFAM" id="SSF53649">
    <property type="entry name" value="Alkaline phosphatase-like"/>
    <property type="match status" value="1"/>
</dbReference>
<evidence type="ECO:0000313" key="10">
    <source>
        <dbReference type="Proteomes" id="UP001497482"/>
    </source>
</evidence>
<sequence>MGLLQETRKRKKILVVALAIAVVALVLGLGLGLGLELQRWKDKVVPHTSCRGRCYEPYDGEVPGCRCDSLCNNTHSCCADFHDLCTIPAQQWECSRLRCGEKRLPNSNCHCSHDCSMRGDCCTNYEHVCSGQKLWEEGECDDLSSAHCPAGLGKQPLLLVSLDGWRADYLQRWSKLVPVISKLNKCGTSTPFMQAAFPSKTFPNHYTIVTGLYPESNGLIDNSMYDPEMDASFSLSSPEKDNPAWYQGQPVWLTAMYQGLRSGTFFWPGSDVKVNGSFPNIYKPYDGKIPFEERVFTVLKWLQLPEDERPDFLTLYLEEPDKSGHSYGPVSGGLIEALQGVDHILSQLMNGLQQLNLHRCVNIIIVADHGMEDTSCDRKVALQDLVGDVRNLWVTQGPFGRVRARDKNKPLDAAGLVANMTCRDPGQKIRPYLKQNLPKRLHYAYNPRIEDVNVLVSPQWLFEGYPGSLTFCSGGNHGYDNDVESMHAMFLSYGPKFKSQTVVAPFSNIELYNLMCDLLEIVPAPNNGTHGALNHLQRAPFYSPTAPPETSPSRDCPMTSLSPNGTQGCSCDALTDDSINFRLNLTAAQVSFSERLHLPLGRPVVLQTSLTHCPLHQEAFISGFSSDRQMSLWTSYTVPRPASASPLGPLLSDCLRPDVRVPPDQSQSCEVYSSDKNISFGFLFPPNLNSSAEQQFDALTTSNIVPMFPSFNKIWRYFHDVLLPSYSHLYGELNVLSGPIFDYDYDGRYDSSEEILRFVPGSSIPVPTHFFIVLTSCRNSSSSVLSCEGPLQTTCFILPHREETTESCQSSGPESEWVEGFVWFHQSRVRDVEWLTGLDLYQGSSRPITELLQMKTRPTADIHQKNRPPLYP</sequence>
<keyword evidence="4" id="KW-0378">Hydrolase</keyword>
<dbReference type="CDD" id="cd00091">
    <property type="entry name" value="NUC"/>
    <property type="match status" value="1"/>
</dbReference>
<dbReference type="SUPFAM" id="SSF54060">
    <property type="entry name" value="His-Me finger endonucleases"/>
    <property type="match status" value="1"/>
</dbReference>
<evidence type="ECO:0000256" key="7">
    <source>
        <dbReference type="SAM" id="MobiDB-lite"/>
    </source>
</evidence>
<evidence type="ECO:0000259" key="8">
    <source>
        <dbReference type="PROSITE" id="PS50958"/>
    </source>
</evidence>
<dbReference type="InterPro" id="IPR001604">
    <property type="entry name" value="Endo_G_ENPP1-like_dom"/>
</dbReference>
<accession>A0AAV2K671</accession>
<protein>
    <recommendedName>
        <fullName evidence="8">SMB domain-containing protein</fullName>
    </recommendedName>
</protein>
<feature type="region of interest" description="Disordered" evidence="7">
    <location>
        <begin position="539"/>
        <end position="559"/>
    </location>
</feature>
<dbReference type="GO" id="GO:0003676">
    <property type="term" value="F:nucleic acid binding"/>
    <property type="evidence" value="ECO:0007669"/>
    <property type="project" value="InterPro"/>
</dbReference>
<dbReference type="PROSITE" id="PS50958">
    <property type="entry name" value="SMB_2"/>
    <property type="match status" value="2"/>
</dbReference>
<dbReference type="InterPro" id="IPR044929">
    <property type="entry name" value="DNA/RNA_non-sp_Endonuclease_sf"/>
</dbReference>
<dbReference type="PANTHER" id="PTHR10151">
    <property type="entry name" value="ECTONUCLEOTIDE PYROPHOSPHATASE/PHOSPHODIESTERASE"/>
    <property type="match status" value="1"/>
</dbReference>
<dbReference type="Gene3D" id="3.40.570.10">
    <property type="entry name" value="Extracellular Endonuclease, subunit A"/>
    <property type="match status" value="1"/>
</dbReference>
<dbReference type="GO" id="GO:0047429">
    <property type="term" value="F:nucleoside triphosphate diphosphatase activity"/>
    <property type="evidence" value="ECO:0007669"/>
    <property type="project" value="TreeGrafter"/>
</dbReference>
<dbReference type="FunFam" id="4.10.410.20:FF:000001">
    <property type="entry name" value="Ectonucleotide pyrophosphatase/phosphodiesterase family member 2"/>
    <property type="match status" value="1"/>
</dbReference>
<dbReference type="InterPro" id="IPR017850">
    <property type="entry name" value="Alkaline_phosphatase_core_sf"/>
</dbReference>
<organism evidence="9 10">
    <name type="scientific">Knipowitschia caucasica</name>
    <name type="common">Caucasian dwarf goby</name>
    <name type="synonym">Pomatoschistus caucasicus</name>
    <dbReference type="NCBI Taxonomy" id="637954"/>
    <lineage>
        <taxon>Eukaryota</taxon>
        <taxon>Metazoa</taxon>
        <taxon>Chordata</taxon>
        <taxon>Craniata</taxon>
        <taxon>Vertebrata</taxon>
        <taxon>Euteleostomi</taxon>
        <taxon>Actinopterygii</taxon>
        <taxon>Neopterygii</taxon>
        <taxon>Teleostei</taxon>
        <taxon>Neoteleostei</taxon>
        <taxon>Acanthomorphata</taxon>
        <taxon>Gobiaria</taxon>
        <taxon>Gobiiformes</taxon>
        <taxon>Gobioidei</taxon>
        <taxon>Gobiidae</taxon>
        <taxon>Gobiinae</taxon>
        <taxon>Knipowitschia</taxon>
    </lineage>
</organism>
<dbReference type="SMART" id="SM00477">
    <property type="entry name" value="NUC"/>
    <property type="match status" value="1"/>
</dbReference>
<name>A0AAV2K671_KNICA</name>
<dbReference type="InterPro" id="IPR002591">
    <property type="entry name" value="Phosphodiest/P_Trfase"/>
</dbReference>
<dbReference type="Proteomes" id="UP001497482">
    <property type="component" value="Chromosome 16"/>
</dbReference>
<dbReference type="InterPro" id="IPR044925">
    <property type="entry name" value="His-Me_finger_sf"/>
</dbReference>
<dbReference type="Gene3D" id="3.40.720.10">
    <property type="entry name" value="Alkaline Phosphatase, subunit A"/>
    <property type="match status" value="1"/>
</dbReference>
<dbReference type="Pfam" id="PF01223">
    <property type="entry name" value="Endonuclease_NS"/>
    <property type="match status" value="1"/>
</dbReference>
<keyword evidence="5" id="KW-1015">Disulfide bond</keyword>
<feature type="domain" description="SMB" evidence="8">
    <location>
        <begin position="46"/>
        <end position="89"/>
    </location>
</feature>
<dbReference type="Gene3D" id="4.10.410.20">
    <property type="match status" value="2"/>
</dbReference>
<evidence type="ECO:0000256" key="2">
    <source>
        <dbReference type="ARBA" id="ARBA00022525"/>
    </source>
</evidence>
<dbReference type="CDD" id="cd16018">
    <property type="entry name" value="Enpp"/>
    <property type="match status" value="1"/>
</dbReference>
<evidence type="ECO:0000256" key="5">
    <source>
        <dbReference type="ARBA" id="ARBA00023157"/>
    </source>
</evidence>
<evidence type="ECO:0000256" key="3">
    <source>
        <dbReference type="ARBA" id="ARBA00022723"/>
    </source>
</evidence>
<dbReference type="EMBL" id="OZ035838">
    <property type="protein sequence ID" value="CAL1583901.1"/>
    <property type="molecule type" value="Genomic_DNA"/>
</dbReference>
<feature type="domain" description="SMB" evidence="8">
    <location>
        <begin position="90"/>
        <end position="134"/>
    </location>
</feature>
<reference evidence="9 10" key="1">
    <citation type="submission" date="2024-04" db="EMBL/GenBank/DDBJ databases">
        <authorList>
            <person name="Waldvogel A.-M."/>
            <person name="Schoenle A."/>
        </authorList>
    </citation>
    <scope>NUCLEOTIDE SEQUENCE [LARGE SCALE GENOMIC DNA]</scope>
</reference>
<dbReference type="InterPro" id="IPR036024">
    <property type="entry name" value="Somatomedin_B-like_dom_sf"/>
</dbReference>
<dbReference type="AlphaFoldDB" id="A0AAV2K671"/>
<gene>
    <name evidence="9" type="ORF">KC01_LOCUS14313</name>
</gene>
<keyword evidence="10" id="KW-1185">Reference proteome</keyword>
<dbReference type="InterPro" id="IPR001212">
    <property type="entry name" value="Somatomedin_B_dom"/>
</dbReference>